<dbReference type="NCBIfam" id="TIGR01174">
    <property type="entry name" value="ftsA"/>
    <property type="match status" value="1"/>
</dbReference>
<dbReference type="GO" id="GO:0009898">
    <property type="term" value="C:cytoplasmic side of plasma membrane"/>
    <property type="evidence" value="ECO:0007669"/>
    <property type="project" value="UniProtKB-UniRule"/>
</dbReference>
<comment type="subcellular location">
    <subcellularLocation>
        <location evidence="5">Cell membrane</location>
        <topology evidence="5">Peripheral membrane protein</topology>
        <orientation evidence="5">Cytoplasmic side</orientation>
    </subcellularLocation>
    <text evidence="5">Localizes to the Z ring in an FtsZ-dependent manner. Targeted to the membrane through a conserved C-terminal amphipathic helix.</text>
</comment>
<dbReference type="InterPro" id="IPR003494">
    <property type="entry name" value="SHS2_FtsA"/>
</dbReference>
<dbReference type="Gene3D" id="3.30.1490.110">
    <property type="match status" value="1"/>
</dbReference>
<comment type="function">
    <text evidence="5 6">Cell division protein that is involved in the assembly of the Z ring. May serve as a membrane anchor for the Z ring.</text>
</comment>
<reference evidence="8" key="1">
    <citation type="submission" date="2020-02" db="EMBL/GenBank/DDBJ databases">
        <authorList>
            <person name="Meier V. D."/>
        </authorList>
    </citation>
    <scope>NUCLEOTIDE SEQUENCE</scope>
    <source>
        <strain evidence="8">AVDCRST_MAG78</strain>
    </source>
</reference>
<keyword evidence="4 5" id="KW-0131">Cell cycle</keyword>
<protein>
    <recommendedName>
        <fullName evidence="5 6">Cell division protein FtsA</fullName>
    </recommendedName>
</protein>
<keyword evidence="3 5" id="KW-0472">Membrane</keyword>
<dbReference type="InterPro" id="IPR043129">
    <property type="entry name" value="ATPase_NBD"/>
</dbReference>
<dbReference type="EMBL" id="CADCVB010000218">
    <property type="protein sequence ID" value="CAA9450323.1"/>
    <property type="molecule type" value="Genomic_DNA"/>
</dbReference>
<accession>A0A6J4QNT9</accession>
<dbReference type="PIRSF" id="PIRSF003101">
    <property type="entry name" value="FtsA"/>
    <property type="match status" value="1"/>
</dbReference>
<comment type="subunit">
    <text evidence="5">Self-interacts. Interacts with FtsZ.</text>
</comment>
<dbReference type="Pfam" id="PF14450">
    <property type="entry name" value="FtsA"/>
    <property type="match status" value="1"/>
</dbReference>
<sequence length="406" mass="43269">MTKLVYGIDVGTSKIATIAGRVIDGRRGWAEVVSVGEAPSHGLRRGMVVDREAATESVAEAIEACGGVLRGGRGSEVSVGIAGGHISSYNTEITLLNRSRDRMVTERFVKRLETEARQAAFEEDESVIHVIPRSFVLDGAEGVRQPVGLAARRVTMRAHVVSGVISTIQNLLGAVEDCGVRVSRVVLEPLASSEACLLDEDRNLGVALIDIGGGTTDIAAFMRGSLTHTAVIPIGGQSFSADVAYGLKVPFEAADQLKLRYGTVISREIDDVAAVKLGDKHYNARFVSQILEYRAREVLEYARDSLDEAGVRDLLPGGAVLTGGGSLLEGMDELAEKILGMPTKIATPRRLKGDSEPVRKPQYSTAVGLLYFSAKNDDLGPKSKGARATSFGSIVTAVKEWFGFGV</sequence>
<dbReference type="GO" id="GO:0043093">
    <property type="term" value="P:FtsZ-dependent cytokinesis"/>
    <property type="evidence" value="ECO:0007669"/>
    <property type="project" value="UniProtKB-UniRule"/>
</dbReference>
<dbReference type="Gene3D" id="3.30.420.40">
    <property type="match status" value="1"/>
</dbReference>
<dbReference type="PANTHER" id="PTHR32432:SF4">
    <property type="entry name" value="CELL DIVISION PROTEIN FTSA"/>
    <property type="match status" value="1"/>
</dbReference>
<organism evidence="8">
    <name type="scientific">uncultured Rubrobacteraceae bacterium</name>
    <dbReference type="NCBI Taxonomy" id="349277"/>
    <lineage>
        <taxon>Bacteria</taxon>
        <taxon>Bacillati</taxon>
        <taxon>Actinomycetota</taxon>
        <taxon>Rubrobacteria</taxon>
        <taxon>Rubrobacterales</taxon>
        <taxon>Rubrobacteraceae</taxon>
        <taxon>environmental samples</taxon>
    </lineage>
</organism>
<evidence type="ECO:0000256" key="1">
    <source>
        <dbReference type="ARBA" id="ARBA00022475"/>
    </source>
</evidence>
<proteinExistence type="inferred from homology"/>
<dbReference type="Pfam" id="PF02491">
    <property type="entry name" value="SHS2_FTSA"/>
    <property type="match status" value="1"/>
</dbReference>
<dbReference type="PANTHER" id="PTHR32432">
    <property type="entry name" value="CELL DIVISION PROTEIN FTSA-RELATED"/>
    <property type="match status" value="1"/>
</dbReference>
<evidence type="ECO:0000256" key="4">
    <source>
        <dbReference type="ARBA" id="ARBA00023306"/>
    </source>
</evidence>
<evidence type="ECO:0000256" key="3">
    <source>
        <dbReference type="ARBA" id="ARBA00023136"/>
    </source>
</evidence>
<comment type="similarity">
    <text evidence="5 6">Belongs to the FtsA/MreB family.</text>
</comment>
<evidence type="ECO:0000259" key="7">
    <source>
        <dbReference type="SMART" id="SM00842"/>
    </source>
</evidence>
<keyword evidence="2 5" id="KW-0132">Cell division</keyword>
<dbReference type="AlphaFoldDB" id="A0A6J4QNT9"/>
<dbReference type="InterPro" id="IPR020823">
    <property type="entry name" value="Cell_div_FtsA"/>
</dbReference>
<dbReference type="HAMAP" id="MF_02033">
    <property type="entry name" value="FtsA"/>
    <property type="match status" value="1"/>
</dbReference>
<keyword evidence="1 5" id="KW-1003">Cell membrane</keyword>
<evidence type="ECO:0000256" key="6">
    <source>
        <dbReference type="PIRNR" id="PIRNR003101"/>
    </source>
</evidence>
<dbReference type="InterPro" id="IPR050696">
    <property type="entry name" value="FtsA/MreB"/>
</dbReference>
<dbReference type="SUPFAM" id="SSF53067">
    <property type="entry name" value="Actin-like ATPase domain"/>
    <property type="match status" value="2"/>
</dbReference>
<dbReference type="CDD" id="cd24048">
    <property type="entry name" value="ASKHA_NBD_FtsA"/>
    <property type="match status" value="1"/>
</dbReference>
<evidence type="ECO:0000256" key="2">
    <source>
        <dbReference type="ARBA" id="ARBA00022618"/>
    </source>
</evidence>
<dbReference type="SMART" id="SM00842">
    <property type="entry name" value="FtsA"/>
    <property type="match status" value="1"/>
</dbReference>
<feature type="domain" description="SHS2" evidence="7">
    <location>
        <begin position="5"/>
        <end position="196"/>
    </location>
</feature>
<evidence type="ECO:0000313" key="8">
    <source>
        <dbReference type="EMBL" id="CAA9450323.1"/>
    </source>
</evidence>
<dbReference type="GO" id="GO:0032153">
    <property type="term" value="C:cell division site"/>
    <property type="evidence" value="ECO:0007669"/>
    <property type="project" value="UniProtKB-UniRule"/>
</dbReference>
<gene>
    <name evidence="5" type="primary">ftsA</name>
    <name evidence="8" type="ORF">AVDCRST_MAG78-3336</name>
</gene>
<name>A0A6J4QNT9_9ACTN</name>
<evidence type="ECO:0000256" key="5">
    <source>
        <dbReference type="HAMAP-Rule" id="MF_02033"/>
    </source>
</evidence>